<proteinExistence type="predicted"/>
<gene>
    <name evidence="1" type="ORF">A3G54_01015</name>
</gene>
<organism evidence="1 2">
    <name type="scientific">Candidatus Giovannonibacteria bacterium RIFCSPLOWO2_12_FULL_44_15</name>
    <dbReference type="NCBI Taxonomy" id="1798364"/>
    <lineage>
        <taxon>Bacteria</taxon>
        <taxon>Candidatus Giovannoniibacteriota</taxon>
    </lineage>
</organism>
<dbReference type="SUPFAM" id="SSF53067">
    <property type="entry name" value="Actin-like ATPase domain"/>
    <property type="match status" value="2"/>
</dbReference>
<dbReference type="Proteomes" id="UP000178894">
    <property type="component" value="Unassembled WGS sequence"/>
</dbReference>
<evidence type="ECO:0008006" key="3">
    <source>
        <dbReference type="Google" id="ProtNLM"/>
    </source>
</evidence>
<dbReference type="Gene3D" id="3.30.1490.300">
    <property type="match status" value="1"/>
</dbReference>
<dbReference type="Pfam" id="PF11104">
    <property type="entry name" value="PilM_2"/>
    <property type="match status" value="1"/>
</dbReference>
<dbReference type="PANTHER" id="PTHR32432:SF3">
    <property type="entry name" value="ETHANOLAMINE UTILIZATION PROTEIN EUTJ"/>
    <property type="match status" value="1"/>
</dbReference>
<sequence length="378" mass="42420">MARSALKFKLLLKKDMKLPDLIRIFPVPEYIEPPVLGLDISDRSIKYAELALRDNHLELKEFGSRIIPEGLIKSGEIINKSALMEYLKVNLNEFSGRGISLSLPEEKVFVNLVTLPLMPETSIHEALELQLEEHIPLAAADAVFDFELVPSSTDSKDHLDVILVALPKKLVEDYSDVVKAVGLRPYVFEMETEALIRSILPKDEEETVMIMDFGRTRTSFAIVSGGMIRFTSTVSMAGEALDAALAKIFNVDLFSAERFKKERGFVRTKENQEVFDALLPVISAVKEEILRHLMYWKDHSEHAHNSKAEISKLYLCGGESNLAGLSEYLSYDLKLPVRAANPWVNITSFEKYIPAINAKESLSYATALGLALRSSKFL</sequence>
<dbReference type="PIRSF" id="PIRSF019169">
    <property type="entry name" value="PilM"/>
    <property type="match status" value="1"/>
</dbReference>
<accession>A0A1F5XZX9</accession>
<evidence type="ECO:0000313" key="1">
    <source>
        <dbReference type="EMBL" id="OGF93484.1"/>
    </source>
</evidence>
<dbReference type="STRING" id="1798364.A3G54_01015"/>
<comment type="caution">
    <text evidence="1">The sequence shown here is derived from an EMBL/GenBank/DDBJ whole genome shotgun (WGS) entry which is preliminary data.</text>
</comment>
<reference evidence="1 2" key="1">
    <citation type="journal article" date="2016" name="Nat. Commun.">
        <title>Thousands of microbial genomes shed light on interconnected biogeochemical processes in an aquifer system.</title>
        <authorList>
            <person name="Anantharaman K."/>
            <person name="Brown C.T."/>
            <person name="Hug L.A."/>
            <person name="Sharon I."/>
            <person name="Castelle C.J."/>
            <person name="Probst A.J."/>
            <person name="Thomas B.C."/>
            <person name="Singh A."/>
            <person name="Wilkins M.J."/>
            <person name="Karaoz U."/>
            <person name="Brodie E.L."/>
            <person name="Williams K.H."/>
            <person name="Hubbard S.S."/>
            <person name="Banfield J.F."/>
        </authorList>
    </citation>
    <scope>NUCLEOTIDE SEQUENCE [LARGE SCALE GENOMIC DNA]</scope>
</reference>
<dbReference type="NCBIfam" id="TIGR01175">
    <property type="entry name" value="pilM"/>
    <property type="match status" value="1"/>
</dbReference>
<dbReference type="InterPro" id="IPR043129">
    <property type="entry name" value="ATPase_NBD"/>
</dbReference>
<dbReference type="EMBL" id="MFIQ01000016">
    <property type="protein sequence ID" value="OGF93484.1"/>
    <property type="molecule type" value="Genomic_DNA"/>
</dbReference>
<dbReference type="CDD" id="cd24049">
    <property type="entry name" value="ASKHA_NBD_PilM"/>
    <property type="match status" value="1"/>
</dbReference>
<dbReference type="PANTHER" id="PTHR32432">
    <property type="entry name" value="CELL DIVISION PROTEIN FTSA-RELATED"/>
    <property type="match status" value="1"/>
</dbReference>
<dbReference type="AlphaFoldDB" id="A0A1F5XZX9"/>
<dbReference type="Gene3D" id="3.30.420.40">
    <property type="match status" value="2"/>
</dbReference>
<evidence type="ECO:0000313" key="2">
    <source>
        <dbReference type="Proteomes" id="UP000178894"/>
    </source>
</evidence>
<name>A0A1F5XZX9_9BACT</name>
<dbReference type="InterPro" id="IPR005883">
    <property type="entry name" value="PilM"/>
</dbReference>
<protein>
    <recommendedName>
        <fullName evidence="3">SHS2 domain-containing protein</fullName>
    </recommendedName>
</protein>
<dbReference type="InterPro" id="IPR050696">
    <property type="entry name" value="FtsA/MreB"/>
</dbReference>